<dbReference type="RefSeq" id="XP_037161107.1">
    <property type="nucleotide sequence ID" value="XM_037312093.1"/>
</dbReference>
<feature type="compositionally biased region" description="Pro residues" evidence="1">
    <location>
        <begin position="54"/>
        <end position="64"/>
    </location>
</feature>
<dbReference type="EMBL" id="JACCJC010000055">
    <property type="protein sequence ID" value="KAF6231675.1"/>
    <property type="molecule type" value="Genomic_DNA"/>
</dbReference>
<gene>
    <name evidence="2" type="ORF">HO173_010207</name>
</gene>
<name>A0A8H6L146_9LECA</name>
<accession>A0A8H6L146</accession>
<dbReference type="Proteomes" id="UP000578531">
    <property type="component" value="Unassembled WGS sequence"/>
</dbReference>
<dbReference type="AlphaFoldDB" id="A0A8H6L146"/>
<reference evidence="2 3" key="1">
    <citation type="journal article" date="2020" name="Genomics">
        <title>Complete, high-quality genomes from long-read metagenomic sequencing of two wolf lichen thalli reveals enigmatic genome architecture.</title>
        <authorList>
            <person name="McKenzie S.K."/>
            <person name="Walston R.F."/>
            <person name="Allen J.L."/>
        </authorList>
    </citation>
    <scope>NUCLEOTIDE SEQUENCE [LARGE SCALE GENOMIC DNA]</scope>
    <source>
        <strain evidence="2">WasteWater2</strain>
    </source>
</reference>
<sequence>MPRVQRSLSAEDLYQRYRETSSHPPGIPASSPSQEIPGQQEETQAQNSAGISALPPPSPPPPIPRDFEALRHRHRPISPQPVRQPLSPRLPDPPIFNGVDRSKFEDWKMRIMDKLSLNKDHYPTDAFQINYVVSRLGGNAVEHTVPRRRKTTKNPYLSVDDLLDQLSDLYETPADVIRQRNVYDYSTFRRRDSQSFSEYYTEFMKHAAYMQEYGDKEYQINVIQLDLIIDLRNRANLRLLDEYAMYGRKWTLPDLKEHLIMLEYRDLMYAERLADKKAKVFAKQYAKARLEDAMKPRGKYAIIPRPDPEEYRR</sequence>
<dbReference type="OrthoDB" id="5599418at2759"/>
<dbReference type="GeneID" id="59291854"/>
<evidence type="ECO:0000313" key="3">
    <source>
        <dbReference type="Proteomes" id="UP000578531"/>
    </source>
</evidence>
<protein>
    <submittedName>
        <fullName evidence="2">Uncharacterized protein</fullName>
    </submittedName>
</protein>
<proteinExistence type="predicted"/>
<comment type="caution">
    <text evidence="2">The sequence shown here is derived from an EMBL/GenBank/DDBJ whole genome shotgun (WGS) entry which is preliminary data.</text>
</comment>
<keyword evidence="3" id="KW-1185">Reference proteome</keyword>
<evidence type="ECO:0000313" key="2">
    <source>
        <dbReference type="EMBL" id="KAF6231675.1"/>
    </source>
</evidence>
<organism evidence="2 3">
    <name type="scientific">Letharia columbiana</name>
    <dbReference type="NCBI Taxonomy" id="112416"/>
    <lineage>
        <taxon>Eukaryota</taxon>
        <taxon>Fungi</taxon>
        <taxon>Dikarya</taxon>
        <taxon>Ascomycota</taxon>
        <taxon>Pezizomycotina</taxon>
        <taxon>Lecanoromycetes</taxon>
        <taxon>OSLEUM clade</taxon>
        <taxon>Lecanoromycetidae</taxon>
        <taxon>Lecanorales</taxon>
        <taxon>Lecanorineae</taxon>
        <taxon>Parmeliaceae</taxon>
        <taxon>Letharia</taxon>
    </lineage>
</organism>
<feature type="region of interest" description="Disordered" evidence="1">
    <location>
        <begin position="1"/>
        <end position="67"/>
    </location>
</feature>
<feature type="compositionally biased region" description="Polar residues" evidence="1">
    <location>
        <begin position="30"/>
        <end position="50"/>
    </location>
</feature>
<evidence type="ECO:0000256" key="1">
    <source>
        <dbReference type="SAM" id="MobiDB-lite"/>
    </source>
</evidence>